<keyword evidence="5" id="KW-1185">Reference proteome</keyword>
<comment type="caution">
    <text evidence="4">The sequence shown here is derived from an EMBL/GenBank/DDBJ whole genome shotgun (WGS) entry which is preliminary data.</text>
</comment>
<evidence type="ECO:0000313" key="5">
    <source>
        <dbReference type="Proteomes" id="UP000663879"/>
    </source>
</evidence>
<dbReference type="Pfam" id="PF00481">
    <property type="entry name" value="PP2C"/>
    <property type="match status" value="1"/>
</dbReference>
<dbReference type="CDD" id="cd00143">
    <property type="entry name" value="PP2Cc"/>
    <property type="match status" value="1"/>
</dbReference>
<evidence type="ECO:0000259" key="3">
    <source>
        <dbReference type="PROSITE" id="PS51746"/>
    </source>
</evidence>
<feature type="compositionally biased region" description="Basic and acidic residues" evidence="2">
    <location>
        <begin position="618"/>
        <end position="628"/>
    </location>
</feature>
<dbReference type="PROSITE" id="PS51746">
    <property type="entry name" value="PPM_2"/>
    <property type="match status" value="1"/>
</dbReference>
<proteinExistence type="inferred from homology"/>
<dbReference type="InterPro" id="IPR001932">
    <property type="entry name" value="PPM-type_phosphatase-like_dom"/>
</dbReference>
<feature type="region of interest" description="Disordered" evidence="2">
    <location>
        <begin position="565"/>
        <end position="628"/>
    </location>
</feature>
<dbReference type="Gene3D" id="3.60.40.10">
    <property type="entry name" value="PPM-type phosphatase domain"/>
    <property type="match status" value="1"/>
</dbReference>
<gene>
    <name evidence="4" type="ORF">OXX778_LOCUS50</name>
</gene>
<dbReference type="SMART" id="SM00332">
    <property type="entry name" value="PP2Cc"/>
    <property type="match status" value="1"/>
</dbReference>
<dbReference type="AlphaFoldDB" id="A0A813M228"/>
<feature type="compositionally biased region" description="Acidic residues" evidence="2">
    <location>
        <begin position="607"/>
        <end position="617"/>
    </location>
</feature>
<dbReference type="InterPro" id="IPR036457">
    <property type="entry name" value="PPM-type-like_dom_sf"/>
</dbReference>
<feature type="compositionally biased region" description="Basic and acidic residues" evidence="2">
    <location>
        <begin position="578"/>
        <end position="606"/>
    </location>
</feature>
<evidence type="ECO:0000313" key="4">
    <source>
        <dbReference type="EMBL" id="CAF0703188.1"/>
    </source>
</evidence>
<dbReference type="PANTHER" id="PTHR13832:SF837">
    <property type="entry name" value="PROTEIN PHOSPHATASE 2C-LIKE DOMAIN-CONTAINING PROTEIN 1"/>
    <property type="match status" value="1"/>
</dbReference>
<dbReference type="EMBL" id="CAJNOC010000002">
    <property type="protein sequence ID" value="CAF0703188.1"/>
    <property type="molecule type" value="Genomic_DNA"/>
</dbReference>
<comment type="similarity">
    <text evidence="1">Belongs to the PP2C family.</text>
</comment>
<sequence length="705" mass="81003">MNLNLKKNSSINDLKSLTLKKNIGLLKSNSKDDPNRKNKVSFEKSYTPSLNIDKDLLERYTPNTDFDDYPQEIFNEYSSTPDLAFICKLCNNHISIEELNYHEKFHDLLNFFGFKETPENEGKLNEKRLSMIKSLAKPINKFNESDKNKITEWNLKITLINENYELLKSFLNNSFESNRVILNHYKSDVQGESRVVANEKILAIGSCSIKNSHKKIMEDTNIILDSFGENSDLTYIGTFDGYDGDVSSNKCESQLHLGILNAIENNDPSKVQFLKEKYEFDEINNLEKYDTSIKDDYDKVSSRNSNESRKFNLNFENESYEACFNEEEESLVKLYRYAFKYAYREMDKLLARGKGETSRIRWSGTTACSCIIEKKENSGWIHIANCGDVQAILVINNLKSPKKTARNHKVLTTLHTLNDYVKDLVALEKRGCQIIESSSGHKTICGLYSITRGLGFHGDNKIKKCILPKPSVRSYKIEENHVALIIATKGLWNFINYEKVADIVLQMLPSRKVPLFNERPASPSVKTMLHQYYINRNKEKSREKSLLQTVQDNNEVDFINLNENENEKYESNESINSKIDKNSKSSNVKDDSTSNRLLKESAKLEFNDNDDTDPELEYSEKDNSDDDKHSEIDIDLKIKQSDLKVVQVNSYELNKFHRKVMDDRNVAKRLDLSELIVETLVSSALKAGSTDNITINCILLPGCKI</sequence>
<dbReference type="PANTHER" id="PTHR13832">
    <property type="entry name" value="PROTEIN PHOSPHATASE 2C"/>
    <property type="match status" value="1"/>
</dbReference>
<dbReference type="SUPFAM" id="SSF81606">
    <property type="entry name" value="PP2C-like"/>
    <property type="match status" value="1"/>
</dbReference>
<feature type="domain" description="PPM-type phosphatase" evidence="3">
    <location>
        <begin position="203"/>
        <end position="700"/>
    </location>
</feature>
<dbReference type="OrthoDB" id="343114at2759"/>
<evidence type="ECO:0000256" key="2">
    <source>
        <dbReference type="SAM" id="MobiDB-lite"/>
    </source>
</evidence>
<accession>A0A813M228</accession>
<dbReference type="GO" id="GO:0004722">
    <property type="term" value="F:protein serine/threonine phosphatase activity"/>
    <property type="evidence" value="ECO:0007669"/>
    <property type="project" value="InterPro"/>
</dbReference>
<evidence type="ECO:0000256" key="1">
    <source>
        <dbReference type="ARBA" id="ARBA00006702"/>
    </source>
</evidence>
<name>A0A813M228_9BILA</name>
<reference evidence="4" key="1">
    <citation type="submission" date="2021-02" db="EMBL/GenBank/DDBJ databases">
        <authorList>
            <person name="Nowell W R."/>
        </authorList>
    </citation>
    <scope>NUCLEOTIDE SEQUENCE</scope>
    <source>
        <strain evidence="4">Ploen Becks lab</strain>
    </source>
</reference>
<protein>
    <recommendedName>
        <fullName evidence="3">PPM-type phosphatase domain-containing protein</fullName>
    </recommendedName>
</protein>
<dbReference type="Proteomes" id="UP000663879">
    <property type="component" value="Unassembled WGS sequence"/>
</dbReference>
<organism evidence="4 5">
    <name type="scientific">Brachionus calyciflorus</name>
    <dbReference type="NCBI Taxonomy" id="104777"/>
    <lineage>
        <taxon>Eukaryota</taxon>
        <taxon>Metazoa</taxon>
        <taxon>Spiralia</taxon>
        <taxon>Gnathifera</taxon>
        <taxon>Rotifera</taxon>
        <taxon>Eurotatoria</taxon>
        <taxon>Monogononta</taxon>
        <taxon>Pseudotrocha</taxon>
        <taxon>Ploima</taxon>
        <taxon>Brachionidae</taxon>
        <taxon>Brachionus</taxon>
    </lineage>
</organism>
<dbReference type="InterPro" id="IPR015655">
    <property type="entry name" value="PP2C"/>
</dbReference>